<evidence type="ECO:0000313" key="2">
    <source>
        <dbReference type="Proteomes" id="UP001302072"/>
    </source>
</evidence>
<keyword evidence="2" id="KW-1185">Reference proteome</keyword>
<dbReference type="RefSeq" id="WP_311192218.1">
    <property type="nucleotide sequence ID" value="NZ_CP115541.1"/>
</dbReference>
<accession>A0ABY9YS98</accession>
<dbReference type="EMBL" id="CP115541">
    <property type="protein sequence ID" value="WNH53054.1"/>
    <property type="molecule type" value="Genomic_DNA"/>
</dbReference>
<protein>
    <recommendedName>
        <fullName evidence="3">Toxin SymE-like domain-containing protein</fullName>
    </recommendedName>
</protein>
<evidence type="ECO:0008006" key="3">
    <source>
        <dbReference type="Google" id="ProtNLM"/>
    </source>
</evidence>
<gene>
    <name evidence="1" type="ORF">PDM29_01930</name>
</gene>
<proteinExistence type="predicted"/>
<name>A0ABY9YS98_9GAMM</name>
<reference evidence="1 2" key="1">
    <citation type="submission" date="2022-12" db="EMBL/GenBank/DDBJ databases">
        <title>Two new species, Stenotrophomonas aracearum and Stenotrophomonas oahuensis, isolated from Anthurium (Araceae family) in Hawaii.</title>
        <authorList>
            <person name="Chunag S.C."/>
            <person name="Dobhal S."/>
            <person name="Alvarez A."/>
            <person name="Arif M."/>
        </authorList>
    </citation>
    <scope>NUCLEOTIDE SEQUENCE [LARGE SCALE GENOMIC DNA]</scope>
    <source>
        <strain evidence="1 2">A5586</strain>
    </source>
</reference>
<sequence length="90" mass="10229">MKGDSGSGERDGSKSRPKVLHWQVPKRLKVQAVNYPGSKDRYGEEQVPCIKLRGMWLIRLRIDVGTELRLIPVEDGLRLVVDKATKLKEC</sequence>
<organism evidence="1 2">
    <name type="scientific">Stenotrophomonas oahuensis</name>
    <dbReference type="NCBI Taxonomy" id="3003271"/>
    <lineage>
        <taxon>Bacteria</taxon>
        <taxon>Pseudomonadati</taxon>
        <taxon>Pseudomonadota</taxon>
        <taxon>Gammaproteobacteria</taxon>
        <taxon>Lysobacterales</taxon>
        <taxon>Lysobacteraceae</taxon>
        <taxon>Stenotrophomonas</taxon>
    </lineage>
</organism>
<evidence type="ECO:0000313" key="1">
    <source>
        <dbReference type="EMBL" id="WNH53054.1"/>
    </source>
</evidence>
<dbReference type="Proteomes" id="UP001302072">
    <property type="component" value="Chromosome"/>
</dbReference>